<dbReference type="Proteomes" id="UP000218151">
    <property type="component" value="Unassembled WGS sequence"/>
</dbReference>
<keyword evidence="1" id="KW-0732">Signal</keyword>
<dbReference type="CDD" id="cd04221">
    <property type="entry name" value="MauL"/>
    <property type="match status" value="1"/>
</dbReference>
<dbReference type="InterPro" id="IPR008972">
    <property type="entry name" value="Cupredoxin"/>
</dbReference>
<organism evidence="2 3">
    <name type="scientific">Sphingomonas lenta</name>
    <dbReference type="NCBI Taxonomy" id="1141887"/>
    <lineage>
        <taxon>Bacteria</taxon>
        <taxon>Pseudomonadati</taxon>
        <taxon>Pseudomonadota</taxon>
        <taxon>Alphaproteobacteria</taxon>
        <taxon>Sphingomonadales</taxon>
        <taxon>Sphingomonadaceae</taxon>
        <taxon>Sphingomonas</taxon>
    </lineage>
</organism>
<dbReference type="InterPro" id="IPR034242">
    <property type="entry name" value="MauL"/>
</dbReference>
<name>A0A2A2SHD2_9SPHN</name>
<dbReference type="Gene3D" id="2.60.40.420">
    <property type="entry name" value="Cupredoxins - blue copper proteins"/>
    <property type="match status" value="1"/>
</dbReference>
<feature type="signal peptide" evidence="1">
    <location>
        <begin position="1"/>
        <end position="24"/>
    </location>
</feature>
<comment type="caution">
    <text evidence="2">The sequence shown here is derived from an EMBL/GenBank/DDBJ whole genome shotgun (WGS) entry which is preliminary data.</text>
</comment>
<dbReference type="SUPFAM" id="SSF49503">
    <property type="entry name" value="Cupredoxins"/>
    <property type="match status" value="1"/>
</dbReference>
<protein>
    <submittedName>
        <fullName evidence="2">Methylamine utilization protein</fullName>
    </submittedName>
</protein>
<evidence type="ECO:0000313" key="2">
    <source>
        <dbReference type="EMBL" id="PAX08649.1"/>
    </source>
</evidence>
<sequence>MLPRLLLPIACVAAPATASPVAIAVQGLNGAPLAGAVVTLEVPGRAAPAARGTYQVEQRDIRFQPHVTIVPVGATVAFPNRDKVRHHVYSFSKSKKFELKLYGREEARSVTFDKSGPVALGCNIHDAMQGFVFVAATPWAAQADAAGRVRWADVPAGRATLKVWHPTIRAPGNTLSQAVAVGAQGLQTTLTLRR</sequence>
<accession>A0A2A2SHD2</accession>
<evidence type="ECO:0000313" key="3">
    <source>
        <dbReference type="Proteomes" id="UP000218151"/>
    </source>
</evidence>
<dbReference type="OrthoDB" id="9772097at2"/>
<dbReference type="AlphaFoldDB" id="A0A2A2SHD2"/>
<dbReference type="EMBL" id="NSLI01000002">
    <property type="protein sequence ID" value="PAX08649.1"/>
    <property type="molecule type" value="Genomic_DNA"/>
</dbReference>
<proteinExistence type="predicted"/>
<feature type="chain" id="PRO_5012562060" evidence="1">
    <location>
        <begin position="25"/>
        <end position="194"/>
    </location>
</feature>
<gene>
    <name evidence="2" type="ORF">CKY28_04550</name>
</gene>
<dbReference type="RefSeq" id="WP_095997160.1">
    <property type="nucleotide sequence ID" value="NZ_NSLI01000002.1"/>
</dbReference>
<keyword evidence="3" id="KW-1185">Reference proteome</keyword>
<evidence type="ECO:0000256" key="1">
    <source>
        <dbReference type="SAM" id="SignalP"/>
    </source>
</evidence>
<reference evidence="3" key="1">
    <citation type="submission" date="2017-09" db="EMBL/GenBank/DDBJ databases">
        <authorList>
            <person name="Feng G."/>
            <person name="Zhu H."/>
        </authorList>
    </citation>
    <scope>NUCLEOTIDE SEQUENCE [LARGE SCALE GENOMIC DNA]</scope>
    <source>
        <strain evidence="3">1PNM-20</strain>
    </source>
</reference>